<proteinExistence type="predicted"/>
<keyword evidence="3 5" id="KW-0472">Membrane</keyword>
<feature type="compositionally biased region" description="Acidic residues" evidence="6">
    <location>
        <begin position="260"/>
        <end position="269"/>
    </location>
</feature>
<keyword evidence="4" id="KW-0998">Cell outer membrane</keyword>
<dbReference type="PRINTS" id="PR01023">
    <property type="entry name" value="NAFLGMOTY"/>
</dbReference>
<dbReference type="Proteomes" id="UP001500454">
    <property type="component" value="Unassembled WGS sequence"/>
</dbReference>
<keyword evidence="9" id="KW-1185">Reference proteome</keyword>
<dbReference type="PROSITE" id="PS51123">
    <property type="entry name" value="OMPA_2"/>
    <property type="match status" value="1"/>
</dbReference>
<dbReference type="PANTHER" id="PTHR30329:SF21">
    <property type="entry name" value="LIPOPROTEIN YIAD-RELATED"/>
    <property type="match status" value="1"/>
</dbReference>
<dbReference type="InterPro" id="IPR006665">
    <property type="entry name" value="OmpA-like"/>
</dbReference>
<feature type="region of interest" description="Disordered" evidence="6">
    <location>
        <begin position="449"/>
        <end position="541"/>
    </location>
</feature>
<dbReference type="Gene3D" id="3.30.1330.60">
    <property type="entry name" value="OmpA-like domain"/>
    <property type="match status" value="1"/>
</dbReference>
<feature type="compositionally biased region" description="Basic residues" evidence="6">
    <location>
        <begin position="481"/>
        <end position="502"/>
    </location>
</feature>
<evidence type="ECO:0000256" key="4">
    <source>
        <dbReference type="ARBA" id="ARBA00023237"/>
    </source>
</evidence>
<evidence type="ECO:0000256" key="2">
    <source>
        <dbReference type="ARBA" id="ARBA00022729"/>
    </source>
</evidence>
<sequence>MVVLPAASLAQTADRPTSVSLHLNALQYRGTFGSTYWDFSSSNRTAGLGLGQYLGKGLDLNGQVLYGDLKGTRGPNATFNTTLINVNLGLKFKLNNGWALKENAFIQPYLLAAPGWTYTSREVSADGLRNDQNENLIDLFTGAGINFRLGGVVGFFVQTGQHLPLNANFDGSLTRDADKWDDRFLQHTAGLTINLGQGQDQDQDEVPDRKDRCPNTPPGTPVDDNGCPLDDDHDGVANFQDQCPSEAGTAENQGCPEGAADADNDGVNDSEDKCPDTPPSTAVDVNGCPTANPDAAPAEGADTDRDGVPDADDRCPSSAGPAANRGCPEIKAETRAKLQEATRFMGFELNKATLLPASYSTLDDIVQILRAYPDYTLSIAGHTDSKGSTAFNLRLARERAASAGGYLRSKGVAENRIVLRSYGPLNPIADNSSDAGRAENRRVEFDLFLTGDPNPAETKYGPQPPIPAVAPAVKKDPAKATKVKKGAVRKAPARKTAAKKSATKAPAKAAPAQKPAPKAATPKATAPSKTGTRTNAPAPRR</sequence>
<keyword evidence="2" id="KW-0732">Signal</keyword>
<dbReference type="SUPFAM" id="SSF103088">
    <property type="entry name" value="OmpA-like"/>
    <property type="match status" value="1"/>
</dbReference>
<evidence type="ECO:0000313" key="9">
    <source>
        <dbReference type="Proteomes" id="UP001500454"/>
    </source>
</evidence>
<dbReference type="InterPro" id="IPR027385">
    <property type="entry name" value="Beta-barrel_OMP"/>
</dbReference>
<dbReference type="SUPFAM" id="SSF103647">
    <property type="entry name" value="TSP type-3 repeat"/>
    <property type="match status" value="2"/>
</dbReference>
<dbReference type="PANTHER" id="PTHR30329">
    <property type="entry name" value="STATOR ELEMENT OF FLAGELLAR MOTOR COMPLEX"/>
    <property type="match status" value="1"/>
</dbReference>
<dbReference type="InterPro" id="IPR028974">
    <property type="entry name" value="TSP_type-3_rpt"/>
</dbReference>
<dbReference type="InterPro" id="IPR050330">
    <property type="entry name" value="Bact_OuterMem_StrucFunc"/>
</dbReference>
<feature type="compositionally biased region" description="Low complexity" evidence="6">
    <location>
        <begin position="503"/>
        <end position="530"/>
    </location>
</feature>
<accession>A0ABP8ITB9</accession>
<dbReference type="PRINTS" id="PR01021">
    <property type="entry name" value="OMPADOMAIN"/>
</dbReference>
<protein>
    <submittedName>
        <fullName evidence="8">OmpA family protein</fullName>
    </submittedName>
</protein>
<comment type="caution">
    <text evidence="8">The sequence shown here is derived from an EMBL/GenBank/DDBJ whole genome shotgun (WGS) entry which is preliminary data.</text>
</comment>
<dbReference type="Pfam" id="PF13505">
    <property type="entry name" value="OMP_b-brl"/>
    <property type="match status" value="1"/>
</dbReference>
<evidence type="ECO:0000313" key="8">
    <source>
        <dbReference type="EMBL" id="GAA4371953.1"/>
    </source>
</evidence>
<feature type="compositionally biased region" description="Basic and acidic residues" evidence="6">
    <location>
        <begin position="302"/>
        <end position="315"/>
    </location>
</feature>
<dbReference type="Pfam" id="PF02412">
    <property type="entry name" value="TSP_3"/>
    <property type="match status" value="4"/>
</dbReference>
<reference evidence="9" key="1">
    <citation type="journal article" date="2019" name="Int. J. Syst. Evol. Microbiol.">
        <title>The Global Catalogue of Microorganisms (GCM) 10K type strain sequencing project: providing services to taxonomists for standard genome sequencing and annotation.</title>
        <authorList>
            <consortium name="The Broad Institute Genomics Platform"/>
            <consortium name="The Broad Institute Genome Sequencing Center for Infectious Disease"/>
            <person name="Wu L."/>
            <person name="Ma J."/>
        </authorList>
    </citation>
    <scope>NUCLEOTIDE SEQUENCE [LARGE SCALE GENOMIC DNA]</scope>
    <source>
        <strain evidence="9">JCM 17924</strain>
    </source>
</reference>
<dbReference type="InterPro" id="IPR003367">
    <property type="entry name" value="Thrombospondin_3-like_rpt"/>
</dbReference>
<feature type="region of interest" description="Disordered" evidence="6">
    <location>
        <begin position="196"/>
        <end position="326"/>
    </location>
</feature>
<dbReference type="InterPro" id="IPR006664">
    <property type="entry name" value="OMP_bac"/>
</dbReference>
<evidence type="ECO:0000256" key="1">
    <source>
        <dbReference type="ARBA" id="ARBA00004442"/>
    </source>
</evidence>
<dbReference type="CDD" id="cd07185">
    <property type="entry name" value="OmpA_C-like"/>
    <property type="match status" value="1"/>
</dbReference>
<evidence type="ECO:0000256" key="6">
    <source>
        <dbReference type="SAM" id="MobiDB-lite"/>
    </source>
</evidence>
<feature type="domain" description="OmpA-like" evidence="7">
    <location>
        <begin position="334"/>
        <end position="451"/>
    </location>
</feature>
<dbReference type="InterPro" id="IPR036737">
    <property type="entry name" value="OmpA-like_sf"/>
</dbReference>
<evidence type="ECO:0000256" key="3">
    <source>
        <dbReference type="ARBA" id="ARBA00023136"/>
    </source>
</evidence>
<comment type="subcellular location">
    <subcellularLocation>
        <location evidence="1">Cell outer membrane</location>
    </subcellularLocation>
</comment>
<dbReference type="EMBL" id="BAABHA010000001">
    <property type="protein sequence ID" value="GAA4371953.1"/>
    <property type="molecule type" value="Genomic_DNA"/>
</dbReference>
<dbReference type="Pfam" id="PF00691">
    <property type="entry name" value="OmpA"/>
    <property type="match status" value="1"/>
</dbReference>
<evidence type="ECO:0000259" key="7">
    <source>
        <dbReference type="PROSITE" id="PS51123"/>
    </source>
</evidence>
<name>A0ABP8ITB9_9BACT</name>
<organism evidence="8 9">
    <name type="scientific">Hymenobacter koreensis</name>
    <dbReference type="NCBI Taxonomy" id="1084523"/>
    <lineage>
        <taxon>Bacteria</taxon>
        <taxon>Pseudomonadati</taxon>
        <taxon>Bacteroidota</taxon>
        <taxon>Cytophagia</taxon>
        <taxon>Cytophagales</taxon>
        <taxon>Hymenobacteraceae</taxon>
        <taxon>Hymenobacter</taxon>
    </lineage>
</organism>
<gene>
    <name evidence="8" type="ORF">GCM10023186_00930</name>
</gene>
<dbReference type="Gene3D" id="4.10.1080.10">
    <property type="entry name" value="TSP type-3 repeat"/>
    <property type="match status" value="1"/>
</dbReference>
<evidence type="ECO:0000256" key="5">
    <source>
        <dbReference type="PROSITE-ProRule" id="PRU00473"/>
    </source>
</evidence>